<dbReference type="InterPro" id="IPR048997">
    <property type="entry name" value="Stonustoxin-like_helical"/>
</dbReference>
<dbReference type="PROSITE" id="PS50853">
    <property type="entry name" value="FN3"/>
    <property type="match status" value="2"/>
</dbReference>
<comment type="caution">
    <text evidence="2">The sequence shown here is derived from an EMBL/GenBank/DDBJ whole genome shotgun (WGS) entry which is preliminary data.</text>
</comment>
<keyword evidence="3" id="KW-1185">Reference proteome</keyword>
<proteinExistence type="predicted"/>
<dbReference type="PANTHER" id="PTHR31594:SF16">
    <property type="entry name" value="SI:CH211-281L24.3"/>
    <property type="match status" value="1"/>
</dbReference>
<dbReference type="SMART" id="SM00060">
    <property type="entry name" value="FN3"/>
    <property type="match status" value="2"/>
</dbReference>
<evidence type="ECO:0000259" key="1">
    <source>
        <dbReference type="PROSITE" id="PS50853"/>
    </source>
</evidence>
<gene>
    <name evidence="2" type="ORF">chiPu_0011707</name>
</gene>
<dbReference type="OMA" id="WDINDTE"/>
<dbReference type="Pfam" id="PF18078">
    <property type="entry name" value="Thioredoxin_11"/>
    <property type="match status" value="1"/>
</dbReference>
<dbReference type="Proteomes" id="UP000287033">
    <property type="component" value="Unassembled WGS sequence"/>
</dbReference>
<organism evidence="2 3">
    <name type="scientific">Chiloscyllium punctatum</name>
    <name type="common">Brownbanded bambooshark</name>
    <name type="synonym">Hemiscyllium punctatum</name>
    <dbReference type="NCBI Taxonomy" id="137246"/>
    <lineage>
        <taxon>Eukaryota</taxon>
        <taxon>Metazoa</taxon>
        <taxon>Chordata</taxon>
        <taxon>Craniata</taxon>
        <taxon>Vertebrata</taxon>
        <taxon>Chondrichthyes</taxon>
        <taxon>Elasmobranchii</taxon>
        <taxon>Galeomorphii</taxon>
        <taxon>Galeoidea</taxon>
        <taxon>Orectolobiformes</taxon>
        <taxon>Hemiscylliidae</taxon>
        <taxon>Chiloscyllium</taxon>
    </lineage>
</organism>
<dbReference type="OrthoDB" id="8954335at2759"/>
<dbReference type="InterPro" id="IPR003961">
    <property type="entry name" value="FN3_dom"/>
</dbReference>
<evidence type="ECO:0000313" key="3">
    <source>
        <dbReference type="Proteomes" id="UP000287033"/>
    </source>
</evidence>
<dbReference type="InterPro" id="IPR040581">
    <property type="entry name" value="Thioredoxin_11"/>
</dbReference>
<dbReference type="EMBL" id="BEZZ01000497">
    <property type="protein sequence ID" value="GCC33239.1"/>
    <property type="molecule type" value="Genomic_DNA"/>
</dbReference>
<evidence type="ECO:0000313" key="2">
    <source>
        <dbReference type="EMBL" id="GCC33239.1"/>
    </source>
</evidence>
<reference evidence="2 3" key="1">
    <citation type="journal article" date="2018" name="Nat. Ecol. Evol.">
        <title>Shark genomes provide insights into elasmobranch evolution and the origin of vertebrates.</title>
        <authorList>
            <person name="Hara Y"/>
            <person name="Yamaguchi K"/>
            <person name="Onimaru K"/>
            <person name="Kadota M"/>
            <person name="Koyanagi M"/>
            <person name="Keeley SD"/>
            <person name="Tatsumi K"/>
            <person name="Tanaka K"/>
            <person name="Motone F"/>
            <person name="Kageyama Y"/>
            <person name="Nozu R"/>
            <person name="Adachi N"/>
            <person name="Nishimura O"/>
            <person name="Nakagawa R"/>
            <person name="Tanegashima C"/>
            <person name="Kiyatake I"/>
            <person name="Matsumoto R"/>
            <person name="Murakumo K"/>
            <person name="Nishida K"/>
            <person name="Terakita A"/>
            <person name="Kuratani S"/>
            <person name="Sato K"/>
            <person name="Hyodo S Kuraku.S."/>
        </authorList>
    </citation>
    <scope>NUCLEOTIDE SEQUENCE [LARGE SCALE GENOMIC DNA]</scope>
</reference>
<feature type="domain" description="Fibronectin type-III" evidence="1">
    <location>
        <begin position="665"/>
        <end position="763"/>
    </location>
</feature>
<dbReference type="Pfam" id="PF21109">
    <property type="entry name" value="Stonustoxin_helical"/>
    <property type="match status" value="1"/>
</dbReference>
<protein>
    <recommendedName>
        <fullName evidence="1">Fibronectin type-III domain-containing protein</fullName>
    </recommendedName>
</protein>
<sequence>MPAGSPCLQPSMALHWKNDAALYGYEQVAVFVLFKLSELKSLAVGVGINPGAMAGDGNDIFQMPTLGRPVRIGMLYDRRTDTFIPGVTLWDLNALKTNLDVQLKPSTEYNIISSDEGSCLDVDASLKASFLGGLVEVSGSAKYLTNKKTSRQQSRLTLHYRVTSHFEELTMSQLGAQHITYPSVFEQGSATHVITGVLYGAQAFFVFDLHHSSTGNVRDCSGNLQVMIQKIPMFQIEGRGSLDMSDEDKKRVENFRCTFHGDIFLDRNPVTYQEAVEVYSTLPKLLGDRRENAVPLRVWLHPLKMLDPKAAQLAREVSIGLVNQCQALMDRFHDIEMRCNDLIESPAAQAFCEIKDKVQTFRRMVLEFQAVFQKGLAQALLSIRRKAQDDSILLGMLEGVGRSPFRYCWLDSWLEKREKEGATVDGYLAMLEGVDVLSKSQLNRVLVDPMTEHIVCFAFTSLGAEDHYLQELSQCLQTKWNATEPNGASADDAGPSGEGWFDVASVLTQMRKWACLFLQIMESNKCSCGTKGKESSKVSIASVKDETYPGASLYLYSQGILVNNQLTLQKADRPSISCVTDSSVTLHLKKPPDNLGPVLSFKVSYGPVAIHDWAWVDTEGDTETLTVTGLQPYKEYTFRFLPVYRPCAGLLSESTAGIVTLPASPPTQVTVSSAQATCVTIGWTHPTLVGAGVNTCRYVVEYLESQDLEDEWREQRTEGLTCTCTLANLSSATTYRVRVSADCGPAGLGTPSHEVVAVTTEERGLAELTECLEG</sequence>
<dbReference type="InterPro" id="IPR013783">
    <property type="entry name" value="Ig-like_fold"/>
</dbReference>
<name>A0A401SS59_CHIPU</name>
<dbReference type="InterPro" id="IPR052090">
    <property type="entry name" value="Cytolytic_pore-forming_toxin"/>
</dbReference>
<dbReference type="CDD" id="cd00063">
    <property type="entry name" value="FN3"/>
    <property type="match status" value="2"/>
</dbReference>
<dbReference type="AlphaFoldDB" id="A0A401SS59"/>
<dbReference type="Gene3D" id="2.60.40.10">
    <property type="entry name" value="Immunoglobulins"/>
    <property type="match status" value="2"/>
</dbReference>
<dbReference type="PANTHER" id="PTHR31594">
    <property type="entry name" value="AIG1-TYPE G DOMAIN-CONTAINING PROTEIN"/>
    <property type="match status" value="1"/>
</dbReference>
<dbReference type="SUPFAM" id="SSF49265">
    <property type="entry name" value="Fibronectin type III"/>
    <property type="match status" value="1"/>
</dbReference>
<dbReference type="InterPro" id="IPR036116">
    <property type="entry name" value="FN3_sf"/>
</dbReference>
<dbReference type="STRING" id="137246.A0A401SS59"/>
<feature type="domain" description="Fibronectin type-III" evidence="1">
    <location>
        <begin position="570"/>
        <end position="663"/>
    </location>
</feature>
<accession>A0A401SS59</accession>
<dbReference type="Pfam" id="PF00041">
    <property type="entry name" value="fn3"/>
    <property type="match status" value="2"/>
</dbReference>